<organism evidence="3 4">
    <name type="scientific">Tsukamurella paurometabola</name>
    <name type="common">Corynebacterium paurometabolum</name>
    <dbReference type="NCBI Taxonomy" id="2061"/>
    <lineage>
        <taxon>Bacteria</taxon>
        <taxon>Bacillati</taxon>
        <taxon>Actinomycetota</taxon>
        <taxon>Actinomycetes</taxon>
        <taxon>Mycobacteriales</taxon>
        <taxon>Tsukamurellaceae</taxon>
        <taxon>Tsukamurella</taxon>
    </lineage>
</organism>
<dbReference type="InterPro" id="IPR016163">
    <property type="entry name" value="Ald_DH_C"/>
</dbReference>
<sequence>MTTTSESATFATLDSALERLKEGERRWATVPLSRRTELLQEVAQRAVAHAPSWVEAACRVKRISPSSPLSGEEWLSGPYAVATNAAALAHSLQALSSGKNPISDVPITPVRGGRIGLDVFPRTVWDRVLLSGFSARVWLKPGVSAEQARSTAGLAQREPTNTQGISVVLGAGNITSIAPLDTLYELFAHNRVVVLKLNPVMDEMFDATCAVLKPLSDVGVVEVVRGGVDVGAYLVDHADTTHVHITGSAASHDAIVFGGGAEGEARRKKGDPRLRKSITSELGGVSPAIVVPDGWSERDIEFQAEHLATQRLHNGGYNCIGTQVVVMPIGWSGRGAFLRALRRQVDKAPQRPAYYPGSDDRIADANQHHPTAKTCENGRLLIESLSADDEARAFTVEYFSPVLAVVQLPGEGADFLRTASEFVNERLAGTLGANVLIHPRYRRKLGQAFDVFLESLRYGTIAVNGWTGVGYLTAQAPWGGFPGATLSTVSSGIGVVHNALLVPETERTVITGPFRPLKRSLITGQFSITPKPAWFVTNRQAHHVGRKLVAFVGDPKLTRLPSIFASALRG</sequence>
<dbReference type="EMBL" id="JAGXOE010000047">
    <property type="protein sequence ID" value="MBS4102978.1"/>
    <property type="molecule type" value="Genomic_DNA"/>
</dbReference>
<gene>
    <name evidence="3" type="ORF">KFZ73_17245</name>
</gene>
<reference evidence="3 4" key="1">
    <citation type="submission" date="2021-04" db="EMBL/GenBank/DDBJ databases">
        <title>Whole genome sequence analysis of a thiophenic sulfur metabolizing bacteria.</title>
        <authorList>
            <person name="Akhtar N."/>
            <person name="Akram J."/>
            <person name="Aslam A."/>
        </authorList>
    </citation>
    <scope>NUCLEOTIDE SEQUENCE [LARGE SCALE GENOMIC DNA]</scope>
    <source>
        <strain evidence="3 4">3OW</strain>
    </source>
</reference>
<protein>
    <submittedName>
        <fullName evidence="3">Aldehyde dehydrogenase family protein</fullName>
    </submittedName>
</protein>
<keyword evidence="4" id="KW-1185">Reference proteome</keyword>
<dbReference type="RefSeq" id="WP_212554504.1">
    <property type="nucleotide sequence ID" value="NZ_JAGXOE010000047.1"/>
</dbReference>
<dbReference type="Proteomes" id="UP000676853">
    <property type="component" value="Unassembled WGS sequence"/>
</dbReference>
<evidence type="ECO:0000259" key="2">
    <source>
        <dbReference type="Pfam" id="PF00171"/>
    </source>
</evidence>
<dbReference type="InterPro" id="IPR015590">
    <property type="entry name" value="Aldehyde_DH_dom"/>
</dbReference>
<evidence type="ECO:0000313" key="4">
    <source>
        <dbReference type="Proteomes" id="UP000676853"/>
    </source>
</evidence>
<keyword evidence="1" id="KW-0560">Oxidoreductase</keyword>
<name>A0ABS5NGC0_TSUPA</name>
<dbReference type="SUPFAM" id="SSF53720">
    <property type="entry name" value="ALDH-like"/>
    <property type="match status" value="1"/>
</dbReference>
<evidence type="ECO:0000256" key="1">
    <source>
        <dbReference type="ARBA" id="ARBA00023002"/>
    </source>
</evidence>
<dbReference type="InterPro" id="IPR016162">
    <property type="entry name" value="Ald_DH_N"/>
</dbReference>
<accession>A0ABS5NGC0</accession>
<dbReference type="Pfam" id="PF00171">
    <property type="entry name" value="Aldedh"/>
    <property type="match status" value="1"/>
</dbReference>
<dbReference type="InterPro" id="IPR016161">
    <property type="entry name" value="Ald_DH/histidinol_DH"/>
</dbReference>
<comment type="caution">
    <text evidence="3">The sequence shown here is derived from an EMBL/GenBank/DDBJ whole genome shotgun (WGS) entry which is preliminary data.</text>
</comment>
<feature type="domain" description="Aldehyde dehydrogenase" evidence="2">
    <location>
        <begin position="217"/>
        <end position="329"/>
    </location>
</feature>
<evidence type="ECO:0000313" key="3">
    <source>
        <dbReference type="EMBL" id="MBS4102978.1"/>
    </source>
</evidence>
<proteinExistence type="predicted"/>
<dbReference type="Gene3D" id="3.40.605.10">
    <property type="entry name" value="Aldehyde Dehydrogenase, Chain A, domain 1"/>
    <property type="match status" value="1"/>
</dbReference>
<dbReference type="Gene3D" id="3.40.309.10">
    <property type="entry name" value="Aldehyde Dehydrogenase, Chain A, domain 2"/>
    <property type="match status" value="1"/>
</dbReference>